<dbReference type="Proteomes" id="UP001266357">
    <property type="component" value="Unassembled WGS sequence"/>
</dbReference>
<feature type="transmembrane region" description="Helical" evidence="5">
    <location>
        <begin position="20"/>
        <end position="40"/>
    </location>
</feature>
<dbReference type="InterPro" id="IPR050307">
    <property type="entry name" value="Sterol_Desaturase_Related"/>
</dbReference>
<feature type="transmembrane region" description="Helical" evidence="5">
    <location>
        <begin position="52"/>
        <end position="72"/>
    </location>
</feature>
<keyword evidence="8" id="KW-1185">Reference proteome</keyword>
<protein>
    <submittedName>
        <fullName evidence="7">Sterol desaturase family protein</fullName>
    </submittedName>
</protein>
<dbReference type="EMBL" id="JAVRIF010000004">
    <property type="protein sequence ID" value="MDT0603710.1"/>
    <property type="molecule type" value="Genomic_DNA"/>
</dbReference>
<feature type="transmembrane region" description="Helical" evidence="5">
    <location>
        <begin position="92"/>
        <end position="109"/>
    </location>
</feature>
<organism evidence="7 8">
    <name type="scientific">Thalassotalea castellviae</name>
    <dbReference type="NCBI Taxonomy" id="3075612"/>
    <lineage>
        <taxon>Bacteria</taxon>
        <taxon>Pseudomonadati</taxon>
        <taxon>Pseudomonadota</taxon>
        <taxon>Gammaproteobacteria</taxon>
        <taxon>Alteromonadales</taxon>
        <taxon>Colwelliaceae</taxon>
        <taxon>Thalassotalea</taxon>
    </lineage>
</organism>
<evidence type="ECO:0000256" key="1">
    <source>
        <dbReference type="ARBA" id="ARBA00004370"/>
    </source>
</evidence>
<proteinExistence type="predicted"/>
<feature type="transmembrane region" description="Helical" evidence="5">
    <location>
        <begin position="167"/>
        <end position="186"/>
    </location>
</feature>
<reference evidence="7 8" key="1">
    <citation type="submission" date="2023-09" db="EMBL/GenBank/DDBJ databases">
        <authorList>
            <person name="Rey-Velasco X."/>
        </authorList>
    </citation>
    <scope>NUCLEOTIDE SEQUENCE [LARGE SCALE GENOMIC DNA]</scope>
    <source>
        <strain evidence="7 8">W431</strain>
    </source>
</reference>
<feature type="domain" description="Fatty acid hydroxylase" evidence="6">
    <location>
        <begin position="96"/>
        <end position="227"/>
    </location>
</feature>
<evidence type="ECO:0000313" key="7">
    <source>
        <dbReference type="EMBL" id="MDT0603710.1"/>
    </source>
</evidence>
<dbReference type="Pfam" id="PF04116">
    <property type="entry name" value="FA_hydroxylase"/>
    <property type="match status" value="1"/>
</dbReference>
<evidence type="ECO:0000256" key="4">
    <source>
        <dbReference type="ARBA" id="ARBA00023136"/>
    </source>
</evidence>
<dbReference type="RefSeq" id="WP_311580450.1">
    <property type="nucleotide sequence ID" value="NZ_JAVRIF010000004.1"/>
</dbReference>
<sequence>MTDLNLIKEIDMPTPLEILLDPISLILLAIYATFIVIEFIQPSTPLKKIEGWFIKCTFFFIVYFYLSSYLPLMWDKYLLPYQLVDLTTVNSIVSTFVALIVFELLIYCWHRTMHRNNFLWRTFHQMHHSAERLDTFGTFYFSPLDMIGFTFIGSLTLSVFVGLSPEAVTWFLYINMFLVIFQHSNIKTPQWLGYIIQRPESHSIHHKKGVHAFNYSDLPIFDIIFGTFKNPKDFEYELGFYEGSSYKTIDILLGKDMSKQQN</sequence>
<dbReference type="InterPro" id="IPR006694">
    <property type="entry name" value="Fatty_acid_hydroxylase"/>
</dbReference>
<gene>
    <name evidence="7" type="ORF">RM573_08905</name>
</gene>
<name>A0ABU3A1N9_9GAMM</name>
<dbReference type="PANTHER" id="PTHR11863">
    <property type="entry name" value="STEROL DESATURASE"/>
    <property type="match status" value="1"/>
</dbReference>
<accession>A0ABU3A1N9</accession>
<evidence type="ECO:0000259" key="6">
    <source>
        <dbReference type="Pfam" id="PF04116"/>
    </source>
</evidence>
<evidence type="ECO:0000256" key="5">
    <source>
        <dbReference type="SAM" id="Phobius"/>
    </source>
</evidence>
<evidence type="ECO:0000256" key="3">
    <source>
        <dbReference type="ARBA" id="ARBA00022989"/>
    </source>
</evidence>
<keyword evidence="2 5" id="KW-0812">Transmembrane</keyword>
<comment type="caution">
    <text evidence="7">The sequence shown here is derived from an EMBL/GenBank/DDBJ whole genome shotgun (WGS) entry which is preliminary data.</text>
</comment>
<feature type="transmembrane region" description="Helical" evidence="5">
    <location>
        <begin position="139"/>
        <end position="161"/>
    </location>
</feature>
<keyword evidence="4 5" id="KW-0472">Membrane</keyword>
<comment type="subcellular location">
    <subcellularLocation>
        <location evidence="1">Membrane</location>
    </subcellularLocation>
</comment>
<keyword evidence="3 5" id="KW-1133">Transmembrane helix</keyword>
<evidence type="ECO:0000256" key="2">
    <source>
        <dbReference type="ARBA" id="ARBA00022692"/>
    </source>
</evidence>
<evidence type="ECO:0000313" key="8">
    <source>
        <dbReference type="Proteomes" id="UP001266357"/>
    </source>
</evidence>